<dbReference type="Proteomes" id="UP000076872">
    <property type="component" value="Unassembled WGS sequence"/>
</dbReference>
<evidence type="ECO:0000313" key="1">
    <source>
        <dbReference type="EMBL" id="KZV04418.1"/>
    </source>
</evidence>
<accession>A0AAW3RHS5</accession>
<name>A0AAW3RHS5_LACPN</name>
<reference evidence="1 2" key="1">
    <citation type="submission" date="2016-03" db="EMBL/GenBank/DDBJ databases">
        <title>Comparative genomics of 54 Lactobacillus plantarum strains reveals genomic uncoupling from niche constraints.</title>
        <authorList>
            <person name="Martino M.E."/>
        </authorList>
    </citation>
    <scope>NUCLEOTIDE SEQUENCE [LARGE SCALE GENOMIC DNA]</scope>
    <source>
        <strain evidence="1 2">NAB2</strain>
    </source>
</reference>
<protein>
    <submittedName>
        <fullName evidence="1">Uncharacterized protein</fullName>
    </submittedName>
</protein>
<proteinExistence type="predicted"/>
<comment type="caution">
    <text evidence="1">The sequence shown here is derived from an EMBL/GenBank/DDBJ whole genome shotgun (WGS) entry which is preliminary data.</text>
</comment>
<evidence type="ECO:0000313" key="2">
    <source>
        <dbReference type="Proteomes" id="UP000076872"/>
    </source>
</evidence>
<dbReference type="AlphaFoldDB" id="A0AAW3RHS5"/>
<organism evidence="1 2">
    <name type="scientific">Lactiplantibacillus plantarum</name>
    <name type="common">Lactobacillus plantarum</name>
    <dbReference type="NCBI Taxonomy" id="1590"/>
    <lineage>
        <taxon>Bacteria</taxon>
        <taxon>Bacillati</taxon>
        <taxon>Bacillota</taxon>
        <taxon>Bacilli</taxon>
        <taxon>Lactobacillales</taxon>
        <taxon>Lactobacillaceae</taxon>
        <taxon>Lactiplantibacillus</taxon>
    </lineage>
</organism>
<sequence>MSVTRPIWFSDFFYAKKLLIRKIKLAESTVASKYNFKLNTDASAG</sequence>
<gene>
    <name evidence="1" type="ORF">NAB2_0827</name>
</gene>
<dbReference type="EMBL" id="LUXO01000021">
    <property type="protein sequence ID" value="KZV04418.1"/>
    <property type="molecule type" value="Genomic_DNA"/>
</dbReference>